<dbReference type="InterPro" id="IPR043129">
    <property type="entry name" value="ATPase_NBD"/>
</dbReference>
<comment type="similarity">
    <text evidence="5 6">Belongs to the acetokinase family.</text>
</comment>
<dbReference type="GO" id="GO:0008776">
    <property type="term" value="F:acetate kinase activity"/>
    <property type="evidence" value="ECO:0007669"/>
    <property type="project" value="UniProtKB-UniRule"/>
</dbReference>
<evidence type="ECO:0000256" key="1">
    <source>
        <dbReference type="ARBA" id="ARBA00022679"/>
    </source>
</evidence>
<keyword evidence="2 5" id="KW-0547">Nucleotide-binding</keyword>
<dbReference type="HAMAP" id="MF_00020">
    <property type="entry name" value="Acetate_kinase"/>
    <property type="match status" value="1"/>
</dbReference>
<feature type="binding site" evidence="5">
    <location>
        <begin position="281"/>
        <end position="283"/>
    </location>
    <ligand>
        <name>ATP</name>
        <dbReference type="ChEBI" id="CHEBI:30616"/>
    </ligand>
</feature>
<evidence type="ECO:0000256" key="2">
    <source>
        <dbReference type="ARBA" id="ARBA00022741"/>
    </source>
</evidence>
<comment type="subunit">
    <text evidence="5">Homodimer.</text>
</comment>
<sequence length="403" mass="44211">MNLLVFNCGSSSLNYKVFSGDSNSTAQITAKGKAHRVGVKGSDPSFIEHHLSNQTVKETQPLETHAQAAERVLQNLRDHQIPIDAVGHRFVHGGAYFKESALLTEDTLARLTECLPLAPIHNPNSMSVIYTCLEHQPGCPQYVTFDTAFHAALPPEAYTYAVPQSIRDTHTYRRFGFHGLSYHFVTQAAGPFLETPFSESKIIACHLGTGGSSAVALKNGVPLDTSMGFTPLPGLIMSTRTGDLDAQIPIQLLKEGKSPKEIETLLNKKSGLLGISQFSSDLRDILARVEQDPNAHLAFEMAVHRLVKYIGAYAVLLGGLDALIFTDDIGLWSWQLRESVCQGLTWCGIAIDPTANREAPYDRITPIEAPDSRARVLVIPTDEEWVIGQEGFALLQEGRHAYH</sequence>
<dbReference type="GO" id="GO:0006085">
    <property type="term" value="P:acetyl-CoA biosynthetic process"/>
    <property type="evidence" value="ECO:0007669"/>
    <property type="project" value="UniProtKB-UniRule"/>
</dbReference>
<comment type="cofactor">
    <cofactor evidence="5">
        <name>Mg(2+)</name>
        <dbReference type="ChEBI" id="CHEBI:18420"/>
    </cofactor>
    <cofactor evidence="5">
        <name>Mn(2+)</name>
        <dbReference type="ChEBI" id="CHEBI:29035"/>
    </cofactor>
    <text evidence="5">Mg(2+). Can also accept Mn(2+).</text>
</comment>
<dbReference type="GO" id="GO:0000287">
    <property type="term" value="F:magnesium ion binding"/>
    <property type="evidence" value="ECO:0007669"/>
    <property type="project" value="UniProtKB-UniRule"/>
</dbReference>
<dbReference type="PANTHER" id="PTHR21060">
    <property type="entry name" value="ACETATE KINASE"/>
    <property type="match status" value="1"/>
</dbReference>
<feature type="binding site" evidence="5">
    <location>
        <position position="7"/>
    </location>
    <ligand>
        <name>Mg(2+)</name>
        <dbReference type="ChEBI" id="CHEBI:18420"/>
    </ligand>
</feature>
<dbReference type="Proteomes" id="UP000050417">
    <property type="component" value="Unassembled WGS sequence"/>
</dbReference>
<comment type="caution">
    <text evidence="5">Lacks conserved residue(s) required for the propagation of feature annotation.</text>
</comment>
<reference evidence="7 8" key="1">
    <citation type="submission" date="2015-07" db="EMBL/GenBank/DDBJ databases">
        <title>Genome sequence of Ornatilinea apprima DSM 23815.</title>
        <authorList>
            <person name="Hemp J."/>
            <person name="Ward L.M."/>
            <person name="Pace L.A."/>
            <person name="Fischer W.W."/>
        </authorList>
    </citation>
    <scope>NUCLEOTIDE SEQUENCE [LARGE SCALE GENOMIC DNA]</scope>
    <source>
        <strain evidence="7 8">P3M-1</strain>
    </source>
</reference>
<name>A0A0P6XX80_9CHLR</name>
<dbReference type="STRING" id="1134406.ADN00_01005"/>
<feature type="site" description="Transition state stabilizer" evidence="5">
    <location>
        <position position="178"/>
    </location>
</feature>
<dbReference type="GO" id="GO:0005524">
    <property type="term" value="F:ATP binding"/>
    <property type="evidence" value="ECO:0007669"/>
    <property type="project" value="UniProtKB-KW"/>
</dbReference>
<keyword evidence="5" id="KW-0479">Metal-binding</keyword>
<dbReference type="EC" id="2.7.2.1" evidence="5"/>
<accession>A0A0P6XX80</accession>
<dbReference type="NCBIfam" id="TIGR00016">
    <property type="entry name" value="ackA"/>
    <property type="match status" value="1"/>
</dbReference>
<feature type="binding site" evidence="5">
    <location>
        <position position="383"/>
    </location>
    <ligand>
        <name>Mg(2+)</name>
        <dbReference type="ChEBI" id="CHEBI:18420"/>
    </ligand>
</feature>
<feature type="active site" description="Proton donor/acceptor" evidence="5">
    <location>
        <position position="146"/>
    </location>
</feature>
<keyword evidence="5" id="KW-0963">Cytoplasm</keyword>
<evidence type="ECO:0000256" key="6">
    <source>
        <dbReference type="RuleBase" id="RU003835"/>
    </source>
</evidence>
<evidence type="ECO:0000256" key="4">
    <source>
        <dbReference type="ARBA" id="ARBA00022840"/>
    </source>
</evidence>
<dbReference type="InterPro" id="IPR000890">
    <property type="entry name" value="Aliphatic_acid_kin_short-chain"/>
</dbReference>
<dbReference type="EMBL" id="LGCL01000002">
    <property type="protein sequence ID" value="KPL81131.1"/>
    <property type="molecule type" value="Genomic_DNA"/>
</dbReference>
<dbReference type="RefSeq" id="WP_075061087.1">
    <property type="nucleotide sequence ID" value="NZ_LGCL01000002.1"/>
</dbReference>
<dbReference type="Gene3D" id="3.30.420.40">
    <property type="match status" value="2"/>
</dbReference>
<feature type="site" description="Transition state stabilizer" evidence="5">
    <location>
        <position position="240"/>
    </location>
</feature>
<comment type="subcellular location">
    <subcellularLocation>
        <location evidence="5">Cytoplasm</location>
    </subcellularLocation>
</comment>
<comment type="catalytic activity">
    <reaction evidence="5">
        <text>acetate + ATP = acetyl phosphate + ADP</text>
        <dbReference type="Rhea" id="RHEA:11352"/>
        <dbReference type="ChEBI" id="CHEBI:22191"/>
        <dbReference type="ChEBI" id="CHEBI:30089"/>
        <dbReference type="ChEBI" id="CHEBI:30616"/>
        <dbReference type="ChEBI" id="CHEBI:456216"/>
        <dbReference type="EC" id="2.7.2.1"/>
    </reaction>
</comment>
<keyword evidence="4 5" id="KW-0067">ATP-binding</keyword>
<dbReference type="PANTHER" id="PTHR21060:SF15">
    <property type="entry name" value="ACETATE KINASE-RELATED"/>
    <property type="match status" value="1"/>
</dbReference>
<keyword evidence="5" id="KW-0460">Magnesium</keyword>
<dbReference type="PATRIC" id="fig|1134406.4.peg.3601"/>
<dbReference type="GO" id="GO:0006083">
    <property type="term" value="P:acetate metabolic process"/>
    <property type="evidence" value="ECO:0007669"/>
    <property type="project" value="TreeGrafter"/>
</dbReference>
<dbReference type="Pfam" id="PF00871">
    <property type="entry name" value="Acetate_kinase"/>
    <property type="match status" value="1"/>
</dbReference>
<keyword evidence="8" id="KW-1185">Reference proteome</keyword>
<dbReference type="GO" id="GO:0005737">
    <property type="term" value="C:cytoplasm"/>
    <property type="evidence" value="ECO:0007669"/>
    <property type="project" value="UniProtKB-SubCell"/>
</dbReference>
<proteinExistence type="inferred from homology"/>
<comment type="pathway">
    <text evidence="5">Metabolic intermediate biosynthesis; acetyl-CoA biosynthesis; acetyl-CoA from acetate: step 1/2.</text>
</comment>
<evidence type="ECO:0000256" key="5">
    <source>
        <dbReference type="HAMAP-Rule" id="MF_00020"/>
    </source>
</evidence>
<protein>
    <recommendedName>
        <fullName evidence="5">Acetate kinase</fullName>
        <ecNumber evidence="5">2.7.2.1</ecNumber>
    </recommendedName>
    <alternativeName>
        <fullName evidence="5">Acetokinase</fullName>
    </alternativeName>
</protein>
<evidence type="ECO:0000313" key="8">
    <source>
        <dbReference type="Proteomes" id="UP000050417"/>
    </source>
</evidence>
<dbReference type="OrthoDB" id="9802453at2"/>
<dbReference type="SUPFAM" id="SSF53067">
    <property type="entry name" value="Actin-like ATPase domain"/>
    <property type="match status" value="2"/>
</dbReference>
<gene>
    <name evidence="5" type="primary">ackA</name>
    <name evidence="7" type="ORF">ADN00_01005</name>
</gene>
<dbReference type="UniPathway" id="UPA00340">
    <property type="reaction ID" value="UER00458"/>
</dbReference>
<keyword evidence="1 5" id="KW-0808">Transferase</keyword>
<evidence type="ECO:0000313" key="7">
    <source>
        <dbReference type="EMBL" id="KPL81131.1"/>
    </source>
</evidence>
<feature type="binding site" evidence="5">
    <location>
        <position position="89"/>
    </location>
    <ligand>
        <name>substrate</name>
    </ligand>
</feature>
<dbReference type="PIRSF" id="PIRSF000722">
    <property type="entry name" value="Acetate_prop_kin"/>
    <property type="match status" value="1"/>
</dbReference>
<evidence type="ECO:0000256" key="3">
    <source>
        <dbReference type="ARBA" id="ARBA00022777"/>
    </source>
</evidence>
<keyword evidence="3 5" id="KW-0418">Kinase</keyword>
<dbReference type="AlphaFoldDB" id="A0A0P6XX80"/>
<comment type="function">
    <text evidence="5">Catalyzes the formation of acetyl phosphate from acetate and ATP. Can also catalyze the reverse reaction.</text>
</comment>
<comment type="caution">
    <text evidence="7">The sequence shown here is derived from an EMBL/GenBank/DDBJ whole genome shotgun (WGS) entry which is preliminary data.</text>
</comment>
<organism evidence="7 8">
    <name type="scientific">Ornatilinea apprima</name>
    <dbReference type="NCBI Taxonomy" id="1134406"/>
    <lineage>
        <taxon>Bacteria</taxon>
        <taxon>Bacillati</taxon>
        <taxon>Chloroflexota</taxon>
        <taxon>Anaerolineae</taxon>
        <taxon>Anaerolineales</taxon>
        <taxon>Anaerolineaceae</taxon>
        <taxon>Ornatilinea</taxon>
    </lineage>
</organism>
<dbReference type="InterPro" id="IPR004372">
    <property type="entry name" value="Ac/propionate_kinase"/>
</dbReference>
<dbReference type="PRINTS" id="PR00471">
    <property type="entry name" value="ACETATEKNASE"/>
</dbReference>